<comment type="caution">
    <text evidence="2">The sequence shown here is derived from an EMBL/GenBank/DDBJ whole genome shotgun (WGS) entry which is preliminary data.</text>
</comment>
<dbReference type="Proteomes" id="UP001556367">
    <property type="component" value="Unassembled WGS sequence"/>
</dbReference>
<dbReference type="SUPFAM" id="SSF81383">
    <property type="entry name" value="F-box domain"/>
    <property type="match status" value="1"/>
</dbReference>
<gene>
    <name evidence="2" type="ORF">HGRIS_003926</name>
</gene>
<feature type="domain" description="F-box" evidence="1">
    <location>
        <begin position="1"/>
        <end position="46"/>
    </location>
</feature>
<evidence type="ECO:0000259" key="1">
    <source>
        <dbReference type="PROSITE" id="PS50181"/>
    </source>
</evidence>
<name>A0ABR3JIJ8_9AGAR</name>
<dbReference type="Pfam" id="PF12937">
    <property type="entry name" value="F-box-like"/>
    <property type="match status" value="1"/>
</dbReference>
<dbReference type="SMART" id="SM00256">
    <property type="entry name" value="FBOX"/>
    <property type="match status" value="1"/>
</dbReference>
<accession>A0ABR3JIJ8</accession>
<organism evidence="2 3">
    <name type="scientific">Hohenbuehelia grisea</name>
    <dbReference type="NCBI Taxonomy" id="104357"/>
    <lineage>
        <taxon>Eukaryota</taxon>
        <taxon>Fungi</taxon>
        <taxon>Dikarya</taxon>
        <taxon>Basidiomycota</taxon>
        <taxon>Agaricomycotina</taxon>
        <taxon>Agaricomycetes</taxon>
        <taxon>Agaricomycetidae</taxon>
        <taxon>Agaricales</taxon>
        <taxon>Pleurotineae</taxon>
        <taxon>Pleurotaceae</taxon>
        <taxon>Hohenbuehelia</taxon>
    </lineage>
</organism>
<evidence type="ECO:0000313" key="3">
    <source>
        <dbReference type="Proteomes" id="UP001556367"/>
    </source>
</evidence>
<keyword evidence="3" id="KW-1185">Reference proteome</keyword>
<reference evidence="3" key="1">
    <citation type="submission" date="2024-06" db="EMBL/GenBank/DDBJ databases">
        <title>Multi-omics analyses provide insights into the biosynthesis of the anticancer antibiotic pleurotin in Hohenbuehelia grisea.</title>
        <authorList>
            <person name="Weaver J.A."/>
            <person name="Alberti F."/>
        </authorList>
    </citation>
    <scope>NUCLEOTIDE SEQUENCE [LARGE SCALE GENOMIC DNA]</scope>
    <source>
        <strain evidence="3">T-177</strain>
    </source>
</reference>
<dbReference type="PROSITE" id="PS50181">
    <property type="entry name" value="FBOX"/>
    <property type="match status" value="1"/>
</dbReference>
<sequence length="488" mass="55624">MHFLELPEDLLIQIVGFMTPRELLRLKQTCRGMYAFGSMDVVWHNVRIDTPLSTHFRNSRHIRRIPAKELQPHVMRALRLDANWRLRHPAIKCLRQLDNEGTVSKMQLLQDSQWLLAFSRRNREETWISLWDLREPDLPPPSPIRFQAAADSVSAAIIGDGSLALVATVYEERAAQFLTVYEVPLDGGYFHGGSSAFRSETLLTTPLNTGYPFLGEIQVYQNLVAVTVVKFEAMEVKTSVLLYHARRKYSITIELGELHPSYRNRVPQLRLAADRFILTNIHIDQPSSEMPLTISQYRLPEQMLPSMHVPPRDAGELQSSTISICELELISNYTRLFRHPKTPICYVSQALDRIATLIFEAHSDAWDITRTSFIHALPLDAPTEVGLARGMLNRFSLQVAAMQENVAMGDAGYRAVWVEHDLESNDYRMMKMVIPIDDEEPVQIAELFPPNKALPFRLEACLSLAFDDVSGRLCFGVLNSCIYIMDFA</sequence>
<dbReference type="EMBL" id="JASNQZ010000007">
    <property type="protein sequence ID" value="KAL0955001.1"/>
    <property type="molecule type" value="Genomic_DNA"/>
</dbReference>
<dbReference type="InterPro" id="IPR036047">
    <property type="entry name" value="F-box-like_dom_sf"/>
</dbReference>
<protein>
    <recommendedName>
        <fullName evidence="1">F-box domain-containing protein</fullName>
    </recommendedName>
</protein>
<evidence type="ECO:0000313" key="2">
    <source>
        <dbReference type="EMBL" id="KAL0955001.1"/>
    </source>
</evidence>
<dbReference type="InterPro" id="IPR001810">
    <property type="entry name" value="F-box_dom"/>
</dbReference>
<dbReference type="Gene3D" id="1.20.1280.50">
    <property type="match status" value="1"/>
</dbReference>
<proteinExistence type="predicted"/>